<dbReference type="EMBL" id="JANPWB010000016">
    <property type="protein sequence ID" value="KAJ1080907.1"/>
    <property type="molecule type" value="Genomic_DNA"/>
</dbReference>
<organism evidence="1 2">
    <name type="scientific">Pleurodeles waltl</name>
    <name type="common">Iberian ribbed newt</name>
    <dbReference type="NCBI Taxonomy" id="8319"/>
    <lineage>
        <taxon>Eukaryota</taxon>
        <taxon>Metazoa</taxon>
        <taxon>Chordata</taxon>
        <taxon>Craniata</taxon>
        <taxon>Vertebrata</taxon>
        <taxon>Euteleostomi</taxon>
        <taxon>Amphibia</taxon>
        <taxon>Batrachia</taxon>
        <taxon>Caudata</taxon>
        <taxon>Salamandroidea</taxon>
        <taxon>Salamandridae</taxon>
        <taxon>Pleurodelinae</taxon>
        <taxon>Pleurodeles</taxon>
    </lineage>
</organism>
<reference evidence="1" key="1">
    <citation type="journal article" date="2022" name="bioRxiv">
        <title>Sequencing and chromosome-scale assembly of the giantPleurodeles waltlgenome.</title>
        <authorList>
            <person name="Brown T."/>
            <person name="Elewa A."/>
            <person name="Iarovenko S."/>
            <person name="Subramanian E."/>
            <person name="Araus A.J."/>
            <person name="Petzold A."/>
            <person name="Susuki M."/>
            <person name="Suzuki K.-i.T."/>
            <person name="Hayashi T."/>
            <person name="Toyoda A."/>
            <person name="Oliveira C."/>
            <person name="Osipova E."/>
            <person name="Leigh N.D."/>
            <person name="Simon A."/>
            <person name="Yun M.H."/>
        </authorList>
    </citation>
    <scope>NUCLEOTIDE SEQUENCE</scope>
    <source>
        <strain evidence="1">20211129_DDA</strain>
        <tissue evidence="1">Liver</tissue>
    </source>
</reference>
<comment type="caution">
    <text evidence="1">The sequence shown here is derived from an EMBL/GenBank/DDBJ whole genome shotgun (WGS) entry which is preliminary data.</text>
</comment>
<gene>
    <name evidence="1" type="ORF">NDU88_001096</name>
</gene>
<sequence length="145" mass="16380">MGRYGRSLWNFLVTFNEKLPKEYRQDFLEVLNEGGLVSNQNISAAADNSDLAVHRFPRNNSHSDEEMFRMKVELDTLKAVGLEKKKEFIKCYRPYDKVFPVQGLTRTLGQWVGSFREVTPAFTSAVRGLGSGRSVCNASVQVIAT</sequence>
<dbReference type="AlphaFoldDB" id="A0AAV7KPD4"/>
<proteinExistence type="predicted"/>
<accession>A0AAV7KPD4</accession>
<dbReference type="Proteomes" id="UP001066276">
    <property type="component" value="Chromosome 12"/>
</dbReference>
<name>A0AAV7KPD4_PLEWA</name>
<evidence type="ECO:0000313" key="2">
    <source>
        <dbReference type="Proteomes" id="UP001066276"/>
    </source>
</evidence>
<keyword evidence="2" id="KW-1185">Reference proteome</keyword>
<protein>
    <submittedName>
        <fullName evidence="1">Uncharacterized protein</fullName>
    </submittedName>
</protein>
<evidence type="ECO:0000313" key="1">
    <source>
        <dbReference type="EMBL" id="KAJ1080907.1"/>
    </source>
</evidence>